<keyword evidence="4" id="KW-0645">Protease</keyword>
<dbReference type="InterPro" id="IPR017871">
    <property type="entry name" value="ABC_transporter-like_CS"/>
</dbReference>
<dbReference type="PROSITE" id="PS50893">
    <property type="entry name" value="ABC_TRANSPORTER_2"/>
    <property type="match status" value="1"/>
</dbReference>
<dbReference type="GO" id="GO:0005524">
    <property type="term" value="F:ATP binding"/>
    <property type="evidence" value="ECO:0007669"/>
    <property type="project" value="UniProtKB-KW"/>
</dbReference>
<dbReference type="InterPro" id="IPR003593">
    <property type="entry name" value="AAA+_ATPase"/>
</dbReference>
<feature type="domain" description="ABC transporter" evidence="15">
    <location>
        <begin position="477"/>
        <end position="713"/>
    </location>
</feature>
<name>A0A060PP67_STAHA</name>
<evidence type="ECO:0000256" key="13">
    <source>
        <dbReference type="ARBA" id="ARBA00025074"/>
    </source>
</evidence>
<evidence type="ECO:0000256" key="3">
    <source>
        <dbReference type="ARBA" id="ARBA00022475"/>
    </source>
</evidence>
<comment type="function">
    <text evidence="13">May be involved in multidrug export. Transmembrane domains (TMD) form a pore in the cell membrane and the ATP-binding domain (NBD) is responsible for energy generation.</text>
</comment>
<dbReference type="GO" id="GO:0015421">
    <property type="term" value="F:ABC-type oligopeptide transporter activity"/>
    <property type="evidence" value="ECO:0007669"/>
    <property type="project" value="TreeGrafter"/>
</dbReference>
<keyword evidence="9" id="KW-0067">ATP-binding</keyword>
<keyword evidence="8" id="KW-0788">Thiol protease</keyword>
<dbReference type="FunFam" id="3.40.50.300:FF:000221">
    <property type="entry name" value="Multidrug ABC transporter ATP-binding protein"/>
    <property type="match status" value="1"/>
</dbReference>
<evidence type="ECO:0000256" key="7">
    <source>
        <dbReference type="ARBA" id="ARBA00022801"/>
    </source>
</evidence>
<proteinExistence type="predicted"/>
<dbReference type="SUPFAM" id="SSF90123">
    <property type="entry name" value="ABC transporter transmembrane region"/>
    <property type="match status" value="1"/>
</dbReference>
<dbReference type="RefSeq" id="WP_053025873.1">
    <property type="nucleotide sequence ID" value="NZ_CUFL01000056.1"/>
</dbReference>
<dbReference type="InterPro" id="IPR005074">
    <property type="entry name" value="Peptidase_C39"/>
</dbReference>
<dbReference type="SUPFAM" id="SSF52540">
    <property type="entry name" value="P-loop containing nucleoside triphosphate hydrolases"/>
    <property type="match status" value="1"/>
</dbReference>
<keyword evidence="3" id="KW-1003">Cell membrane</keyword>
<feature type="transmembrane region" description="Helical" evidence="14">
    <location>
        <begin position="301"/>
        <end position="319"/>
    </location>
</feature>
<keyword evidence="2" id="KW-0813">Transport</keyword>
<evidence type="ECO:0000313" key="18">
    <source>
        <dbReference type="EMBL" id="BAO96363.1"/>
    </source>
</evidence>
<evidence type="ECO:0000256" key="10">
    <source>
        <dbReference type="ARBA" id="ARBA00022967"/>
    </source>
</evidence>
<sequence length="720" mass="82051">MNIKYIKQYDEKDCGPTCLAMISQSFGKRVSIPRLRDYAKTDKLGTNLYGLIKAGEHIGIKLTGVKVDSVKELKKVELPIIAHIVNKQGYNHFVIIESLKKDKIHIVDPAKGKYKLTKQQFNEIWTNIAVLVKKTESFNSRDESPSYMNIFTDIFKKNYKTLIAIVIISVLINIIGIIGALYFKILTDNVIPSNVLSNLHTISIGVLILYIINALVTYLRYQMILKLSLEIDIGLMKDYFKHVLHLPMNFFDTRKSGEILQRFMDTSKIREALSSSTVTLLVDTFMIIVGCVLLYLQSPTLLLITVIFIPFFILCSLMMKQPFEHYNQKVAENDAELSSYLIESFDGSSTIKSYQSEPDRFEQGSQKFNQLINNLIRLGQLSNIQLTINNFLKITVSLVILWIGSYFVMNDQMTLGSLLAFNALTIFYLGPIERLINIQPTLQSSFVAARRIAEITDLDTEDKLHDNNYPFIFNNVINMDNVKFQYGYRDVILDGINLKINKGQKIAIVGESGSGKSTIGKLLNHYYDVAEGEISIDQRPINKIQLDELRHHIGYVSQETFLFADTILNNLLLGMNKGKSKEDIINACQLAEAFDFIQKQPDQFNTMLEKEGSNLSGGQAQRISLARTFLKDPDIYIFDEATSALDSRTEFKIMRHIDNLIQSGKTAIVISHKLSTIQNADVIYTLKNGKIVEKGTHKNLLKNRNEYYKLWQLQTKNKEV</sequence>
<dbReference type="InterPro" id="IPR027417">
    <property type="entry name" value="P-loop_NTPase"/>
</dbReference>
<keyword evidence="10" id="KW-1278">Translocase</keyword>
<keyword evidence="7" id="KW-0378">Hydrolase</keyword>
<feature type="domain" description="ABC transmembrane type-1" evidence="16">
    <location>
        <begin position="163"/>
        <end position="444"/>
    </location>
</feature>
<dbReference type="GO" id="GO:0043214">
    <property type="term" value="F:ABC-type bacteriocin transporter activity"/>
    <property type="evidence" value="ECO:0007669"/>
    <property type="project" value="InterPro"/>
</dbReference>
<feature type="transmembrane region" description="Helical" evidence="14">
    <location>
        <begin position="272"/>
        <end position="295"/>
    </location>
</feature>
<accession>A0A060PP67</accession>
<feature type="transmembrane region" description="Helical" evidence="14">
    <location>
        <begin position="195"/>
        <end position="219"/>
    </location>
</feature>
<dbReference type="PANTHER" id="PTHR43394">
    <property type="entry name" value="ATP-DEPENDENT PERMEASE MDL1, MITOCHONDRIAL"/>
    <property type="match status" value="1"/>
</dbReference>
<dbReference type="Pfam" id="PF00664">
    <property type="entry name" value="ABC_membrane"/>
    <property type="match status" value="1"/>
</dbReference>
<dbReference type="PROSITE" id="PS50990">
    <property type="entry name" value="PEPTIDASE_C39"/>
    <property type="match status" value="1"/>
</dbReference>
<feature type="domain" description="Peptidase C39" evidence="17">
    <location>
        <begin position="8"/>
        <end position="132"/>
    </location>
</feature>
<dbReference type="Pfam" id="PF03412">
    <property type="entry name" value="Peptidase_C39"/>
    <property type="match status" value="1"/>
</dbReference>
<dbReference type="InterPro" id="IPR005897">
    <property type="entry name" value="Pept_C39_ABC_bacteriocin"/>
</dbReference>
<dbReference type="Gene3D" id="1.20.1560.10">
    <property type="entry name" value="ABC transporter type 1, transmembrane domain"/>
    <property type="match status" value="1"/>
</dbReference>
<evidence type="ECO:0000259" key="15">
    <source>
        <dbReference type="PROSITE" id="PS50893"/>
    </source>
</evidence>
<dbReference type="InterPro" id="IPR036640">
    <property type="entry name" value="ABC1_TM_sf"/>
</dbReference>
<evidence type="ECO:0000256" key="9">
    <source>
        <dbReference type="ARBA" id="ARBA00022840"/>
    </source>
</evidence>
<dbReference type="GO" id="GO:0006508">
    <property type="term" value="P:proteolysis"/>
    <property type="evidence" value="ECO:0007669"/>
    <property type="project" value="UniProtKB-KW"/>
</dbReference>
<dbReference type="GO" id="GO:0005886">
    <property type="term" value="C:plasma membrane"/>
    <property type="evidence" value="ECO:0007669"/>
    <property type="project" value="UniProtKB-SubCell"/>
</dbReference>
<dbReference type="Pfam" id="PF00005">
    <property type="entry name" value="ABC_tran"/>
    <property type="match status" value="1"/>
</dbReference>
<dbReference type="AlphaFoldDB" id="A0A060PP67"/>
<organism evidence="18">
    <name type="scientific">Staphylococcus haemolyticus</name>
    <dbReference type="NCBI Taxonomy" id="1283"/>
    <lineage>
        <taxon>Bacteria</taxon>
        <taxon>Bacillati</taxon>
        <taxon>Bacillota</taxon>
        <taxon>Bacilli</taxon>
        <taxon>Bacillales</taxon>
        <taxon>Staphylococcaceae</taxon>
        <taxon>Staphylococcus</taxon>
    </lineage>
</organism>
<dbReference type="GO" id="GO:0008234">
    <property type="term" value="F:cysteine-type peptidase activity"/>
    <property type="evidence" value="ECO:0007669"/>
    <property type="project" value="UniProtKB-KW"/>
</dbReference>
<dbReference type="InterPro" id="IPR011527">
    <property type="entry name" value="ABC1_TM_dom"/>
</dbReference>
<dbReference type="Gene3D" id="3.40.50.300">
    <property type="entry name" value="P-loop containing nucleotide triphosphate hydrolases"/>
    <property type="match status" value="1"/>
</dbReference>
<dbReference type="CDD" id="cd18570">
    <property type="entry name" value="ABC_6TM_PCAT1_LagD_like"/>
    <property type="match status" value="1"/>
</dbReference>
<evidence type="ECO:0008006" key="19">
    <source>
        <dbReference type="Google" id="ProtNLM"/>
    </source>
</evidence>
<feature type="transmembrane region" description="Helical" evidence="14">
    <location>
        <begin position="391"/>
        <end position="409"/>
    </location>
</feature>
<dbReference type="InterPro" id="IPR039421">
    <property type="entry name" value="Type_1_exporter"/>
</dbReference>
<evidence type="ECO:0000259" key="16">
    <source>
        <dbReference type="PROSITE" id="PS50929"/>
    </source>
</evidence>
<feature type="transmembrane region" description="Helical" evidence="14">
    <location>
        <begin position="162"/>
        <end position="183"/>
    </location>
</feature>
<dbReference type="EMBL" id="AB478934">
    <property type="protein sequence ID" value="BAO96363.1"/>
    <property type="molecule type" value="Genomic_DNA"/>
</dbReference>
<evidence type="ECO:0000256" key="2">
    <source>
        <dbReference type="ARBA" id="ARBA00022448"/>
    </source>
</evidence>
<evidence type="ECO:0000259" key="17">
    <source>
        <dbReference type="PROSITE" id="PS50990"/>
    </source>
</evidence>
<dbReference type="MEROPS" id="C39.001"/>
<reference evidence="18" key="1">
    <citation type="submission" date="2009-01" db="EMBL/GenBank/DDBJ databases">
        <title>Hot accumulation and evolution of cassette chromosome in Staphylococcus haemolyticus.</title>
        <authorList>
            <person name="Han X."/>
            <person name="Ito T."/>
            <person name="Watanabe S."/>
            <person name="Hoshi S."/>
            <person name="Hiramatsu K."/>
        </authorList>
    </citation>
    <scope>NUCLEOTIDE SEQUENCE</scope>
    <source>
        <strain evidence="18">SH621</strain>
    </source>
</reference>
<keyword evidence="6" id="KW-0547">Nucleotide-binding</keyword>
<dbReference type="PROSITE" id="PS50929">
    <property type="entry name" value="ABC_TM1F"/>
    <property type="match status" value="1"/>
</dbReference>
<protein>
    <recommendedName>
        <fullName evidence="19">Peptidase domain-containing ABC transporter</fullName>
    </recommendedName>
</protein>
<dbReference type="GO" id="GO:0016887">
    <property type="term" value="F:ATP hydrolysis activity"/>
    <property type="evidence" value="ECO:0007669"/>
    <property type="project" value="InterPro"/>
</dbReference>
<keyword evidence="11 14" id="KW-1133">Transmembrane helix</keyword>
<evidence type="ECO:0000256" key="5">
    <source>
        <dbReference type="ARBA" id="ARBA00022692"/>
    </source>
</evidence>
<comment type="subcellular location">
    <subcellularLocation>
        <location evidence="1">Cell membrane</location>
        <topology evidence="1">Multi-pass membrane protein</topology>
    </subcellularLocation>
</comment>
<evidence type="ECO:0000256" key="12">
    <source>
        <dbReference type="ARBA" id="ARBA00023136"/>
    </source>
</evidence>
<evidence type="ECO:0000256" key="11">
    <source>
        <dbReference type="ARBA" id="ARBA00022989"/>
    </source>
</evidence>
<dbReference type="Gene3D" id="3.90.70.10">
    <property type="entry name" value="Cysteine proteinases"/>
    <property type="match status" value="1"/>
</dbReference>
<keyword evidence="5 14" id="KW-0812">Transmembrane</keyword>
<evidence type="ECO:0000256" key="14">
    <source>
        <dbReference type="SAM" id="Phobius"/>
    </source>
</evidence>
<evidence type="ECO:0000256" key="1">
    <source>
        <dbReference type="ARBA" id="ARBA00004651"/>
    </source>
</evidence>
<keyword evidence="12 14" id="KW-0472">Membrane</keyword>
<evidence type="ECO:0000256" key="8">
    <source>
        <dbReference type="ARBA" id="ARBA00022807"/>
    </source>
</evidence>
<dbReference type="SMART" id="SM00382">
    <property type="entry name" value="AAA"/>
    <property type="match status" value="1"/>
</dbReference>
<dbReference type="InterPro" id="IPR003439">
    <property type="entry name" value="ABC_transporter-like_ATP-bd"/>
</dbReference>
<dbReference type="CDD" id="cd02418">
    <property type="entry name" value="Peptidase_C39B"/>
    <property type="match status" value="1"/>
</dbReference>
<dbReference type="NCBIfam" id="TIGR01193">
    <property type="entry name" value="bacteriocin_ABC"/>
    <property type="match status" value="1"/>
</dbReference>
<evidence type="ECO:0000256" key="4">
    <source>
        <dbReference type="ARBA" id="ARBA00022670"/>
    </source>
</evidence>
<evidence type="ECO:0000256" key="6">
    <source>
        <dbReference type="ARBA" id="ARBA00022741"/>
    </source>
</evidence>
<dbReference type="PANTHER" id="PTHR43394:SF1">
    <property type="entry name" value="ATP-BINDING CASSETTE SUB-FAMILY B MEMBER 10, MITOCHONDRIAL"/>
    <property type="match status" value="1"/>
</dbReference>
<dbReference type="PROSITE" id="PS00211">
    <property type="entry name" value="ABC_TRANSPORTER_1"/>
    <property type="match status" value="1"/>
</dbReference>